<dbReference type="InterPro" id="IPR016024">
    <property type="entry name" value="ARM-type_fold"/>
</dbReference>
<evidence type="ECO:0000256" key="1">
    <source>
        <dbReference type="ARBA" id="ARBA00004123"/>
    </source>
</evidence>
<dbReference type="InterPro" id="IPR058669">
    <property type="entry name" value="TPR_IPO7/11-like"/>
</dbReference>
<comment type="caution">
    <text evidence="8">The sequence shown here is derived from an EMBL/GenBank/DDBJ whole genome shotgun (WGS) entry which is preliminary data.</text>
</comment>
<dbReference type="PANTHER" id="PTHR10997">
    <property type="entry name" value="IMPORTIN-7, 8, 11"/>
    <property type="match status" value="1"/>
</dbReference>
<dbReference type="InterPro" id="IPR001494">
    <property type="entry name" value="Importin-beta_N"/>
</dbReference>
<dbReference type="EMBL" id="JAQQPM010000007">
    <property type="protein sequence ID" value="KAK2073836.1"/>
    <property type="molecule type" value="Genomic_DNA"/>
</dbReference>
<evidence type="ECO:0000256" key="6">
    <source>
        <dbReference type="ARBA" id="ARBA00025147"/>
    </source>
</evidence>
<evidence type="ECO:0000256" key="4">
    <source>
        <dbReference type="ARBA" id="ARBA00022694"/>
    </source>
</evidence>
<dbReference type="InterPro" id="IPR013598">
    <property type="entry name" value="Exportin-1/Importin-b-like"/>
</dbReference>
<dbReference type="Pfam" id="PF03810">
    <property type="entry name" value="IBN_N"/>
    <property type="match status" value="1"/>
</dbReference>
<keyword evidence="9" id="KW-1185">Reference proteome</keyword>
<evidence type="ECO:0000313" key="9">
    <source>
        <dbReference type="Proteomes" id="UP001217918"/>
    </source>
</evidence>
<accession>A0AAD9I9S0</accession>
<gene>
    <name evidence="8" type="ORF">P8C59_008083</name>
</gene>
<dbReference type="GO" id="GO:0006606">
    <property type="term" value="P:protein import into nucleus"/>
    <property type="evidence" value="ECO:0007669"/>
    <property type="project" value="TreeGrafter"/>
</dbReference>
<dbReference type="SMART" id="SM00913">
    <property type="entry name" value="IBN_N"/>
    <property type="match status" value="1"/>
</dbReference>
<reference evidence="8" key="1">
    <citation type="journal article" date="2023" name="Mol. Plant Microbe Interact.">
        <title>Elucidating the Obligate Nature and Biological Capacity of an Invasive Fungal Corn Pathogen.</title>
        <authorList>
            <person name="MacCready J.S."/>
            <person name="Roggenkamp E.M."/>
            <person name="Gdanetz K."/>
            <person name="Chilvers M.I."/>
        </authorList>
    </citation>
    <scope>NUCLEOTIDE SEQUENCE</scope>
    <source>
        <strain evidence="8">PM02</strain>
    </source>
</reference>
<sequence>MSFAIEVPGEANPFSLPELGRALQAASSLDRSARQAATQQLQAWEAHPDYFPSLQTAFLDKSLPHPLRFLAVILLKNGIDKYWRTMARNTIQPAQKDLIRSRLVQGSVDEEDKSLAMHNALVIAKIVRIDYPNNWPNALPEFIALSRSLQHGNQQHLGGSLRILLRVVKELATARLAKSQKALQSTTPELVQLLGEVYTERTSYWMDFLVKGRGDEDDADLAMSNSLTALKILRRLVIVGYEQPAQDQMVQGFWSLSQTQFDQFLGSVSSESRVPAPFQDIVGKHLIQFTKLHIQMCDEQPLSFSLLPNSIPLVKAYWALVKDFSEVFEKSGGIKQTSTRVGQGSRFEGPLLERLALKGILLLRGCVSIAHKPVQTFKYRNQETKRLEDEAMETMKTGLLTKEFLMDVVQVIISKLFIFRKSDLEAWEEDPEEWEGKEKNEGSAWEWAVRPCSERLLVDLLTRYKDLGQPLLAYCQLATQVEMDVVTKEAAYCALGCAAQNVHEAFDFDRFLAGTLVKDVQLDDSMAKLLRRRVPILISQWISIKVARENRPTVYEIFRHLLNAADKHNDEVVRITAARQLKLVADDFEFVGEQFLPFAADIFSMLLNLLDEVNLDETKLAILETIRGIVQRMDTEVSQFGDAIMTMLPKLWSGVGAEEYMIKQAVLAITTALVQSMKADSQRYQSVMIPLLQEATNPDSPLHLHLIEETVELWSAMLAQSVPPLSSDLVQLVHLGLPLLEYDTDVAKKCLEIVQDYIVLAPESILSDSLRRPTLAAVAKTLEAKSRDQGRTGAVSIEYMLMSAERLGGSQGVGVLVQDMLEIGLLHGIMEDVRDARAAHVSFGPNKRSAKINSLRETDYFMLLSRIALADPTLFVTVLAGFSTGQAGASPSAEALRPVWSWLSAEWFGSMDATGNLERTKLFCLALTRLAELPVPLATALVLERHLQAYLAMWTSVVTDVRAEDEDELATDPNADALVWKQPAGTSEYDTPLDVRERELGERDPVHTVKTYAFVVERLADLVQRVGGEDVFQAEWAVNVDDHVLKGFQQLREGRARDDE</sequence>
<evidence type="ECO:0000256" key="5">
    <source>
        <dbReference type="ARBA" id="ARBA00023242"/>
    </source>
</evidence>
<comment type="similarity">
    <text evidence="2">Belongs to the importin beta family.</text>
</comment>
<dbReference type="GO" id="GO:0005635">
    <property type="term" value="C:nuclear envelope"/>
    <property type="evidence" value="ECO:0007669"/>
    <property type="project" value="TreeGrafter"/>
</dbReference>
<comment type="function">
    <text evidence="6">tRNA nucleus export receptor which facilitates tRNA translocation across the nuclear pore complex. Involved in pre-tRNA splicing, probably by affecting the interaction of pre-tRNA with splicing endonuclease.</text>
</comment>
<feature type="domain" description="Importin N-terminal" evidence="7">
    <location>
        <begin position="37"/>
        <end position="109"/>
    </location>
</feature>
<keyword evidence="4" id="KW-0819">tRNA processing</keyword>
<dbReference type="FunFam" id="1.25.10.10:FF:000362">
    <property type="entry name" value="Importin 11, putative"/>
    <property type="match status" value="1"/>
</dbReference>
<dbReference type="AlphaFoldDB" id="A0AAD9I9S0"/>
<dbReference type="Pfam" id="PF25758">
    <property type="entry name" value="TPR_IPO11"/>
    <property type="match status" value="1"/>
</dbReference>
<keyword evidence="5" id="KW-0539">Nucleus</keyword>
<keyword evidence="3" id="KW-0813">Transport</keyword>
<evidence type="ECO:0000259" key="7">
    <source>
        <dbReference type="PROSITE" id="PS50166"/>
    </source>
</evidence>
<dbReference type="GO" id="GO:0008033">
    <property type="term" value="P:tRNA processing"/>
    <property type="evidence" value="ECO:0007669"/>
    <property type="project" value="UniProtKB-KW"/>
</dbReference>
<comment type="subcellular location">
    <subcellularLocation>
        <location evidence="1">Nucleus</location>
    </subcellularLocation>
</comment>
<name>A0AAD9I9S0_9PEZI</name>
<evidence type="ECO:0000313" key="8">
    <source>
        <dbReference type="EMBL" id="KAK2073836.1"/>
    </source>
</evidence>
<dbReference type="GO" id="GO:0031267">
    <property type="term" value="F:small GTPase binding"/>
    <property type="evidence" value="ECO:0007669"/>
    <property type="project" value="InterPro"/>
</dbReference>
<organism evidence="8 9">
    <name type="scientific">Phyllachora maydis</name>
    <dbReference type="NCBI Taxonomy" id="1825666"/>
    <lineage>
        <taxon>Eukaryota</taxon>
        <taxon>Fungi</taxon>
        <taxon>Dikarya</taxon>
        <taxon>Ascomycota</taxon>
        <taxon>Pezizomycotina</taxon>
        <taxon>Sordariomycetes</taxon>
        <taxon>Sordariomycetidae</taxon>
        <taxon>Phyllachorales</taxon>
        <taxon>Phyllachoraceae</taxon>
        <taxon>Phyllachora</taxon>
    </lineage>
</organism>
<dbReference type="Gene3D" id="1.25.10.10">
    <property type="entry name" value="Leucine-rich Repeat Variant"/>
    <property type="match status" value="1"/>
</dbReference>
<dbReference type="PANTHER" id="PTHR10997:SF7">
    <property type="entry name" value="IMPORTIN-11"/>
    <property type="match status" value="1"/>
</dbReference>
<dbReference type="Proteomes" id="UP001217918">
    <property type="component" value="Unassembled WGS sequence"/>
</dbReference>
<protein>
    <recommendedName>
        <fullName evidence="7">Importin N-terminal domain-containing protein</fullName>
    </recommendedName>
</protein>
<dbReference type="SUPFAM" id="SSF48371">
    <property type="entry name" value="ARM repeat"/>
    <property type="match status" value="1"/>
</dbReference>
<dbReference type="PROSITE" id="PS50166">
    <property type="entry name" value="IMPORTIN_B_NT"/>
    <property type="match status" value="1"/>
</dbReference>
<dbReference type="GO" id="GO:0005829">
    <property type="term" value="C:cytosol"/>
    <property type="evidence" value="ECO:0007669"/>
    <property type="project" value="TreeGrafter"/>
</dbReference>
<evidence type="ECO:0000256" key="2">
    <source>
        <dbReference type="ARBA" id="ARBA00007991"/>
    </source>
</evidence>
<dbReference type="InterPro" id="IPR011989">
    <property type="entry name" value="ARM-like"/>
</dbReference>
<evidence type="ECO:0000256" key="3">
    <source>
        <dbReference type="ARBA" id="ARBA00022448"/>
    </source>
</evidence>
<dbReference type="Pfam" id="PF08389">
    <property type="entry name" value="Xpo1"/>
    <property type="match status" value="1"/>
</dbReference>
<proteinExistence type="inferred from homology"/>